<dbReference type="SUPFAM" id="SSF82282">
    <property type="entry name" value="Homocysteine S-methyltransferase"/>
    <property type="match status" value="1"/>
</dbReference>
<sequence>MVEKSSSSIIIPTTYGEGEREGRALVKVEFNSETTSCEPNLLSTARNIQIGSFPSLPHVLREEPGGVLIVPTCVEPTGLAQRQRALIGVLASHDGVQGGQESYEDKVHWRSKFTDKRNGPVEVMCLEEWEESNPPHKFQVNSELVLSVCSSLAIISCHQLLERALKICNSVCHYLYPRDMSKKGILERLAEGVVIGDGGFVFALEKRGYVKAGPWTPEAACENPEAVIQLHREFLRAGADVMQAFTFYACDTKLDNRGHDAGQKFTGKAINKAACDIAKRVAAEGDALVAGGLSQTPTYLSNKGKSVVQEEFKKQVDVFVQEEIDFLICEYFEHVEEIEWAIEVCKKTGKPVAATMCIGPQGDLHGVSAGECGVRMVRAGAEIIGVNCHFDPFIVLDTIKLMKEAVEKAGLKAHLMSQPLAYHTPDAGKQGFIDLPEFPFALEPRVITRWDAQRYAREAYDLGVRYIGGCCGFEPYHTRAISEELTKERGKEAKGTEKHDLWGGGLTMHTKPWVRARAQREFWENLKPASGRPYCASLSQPANWGVTAGSEVLKQQKEATTSDEIKKLIVFKK</sequence>
<feature type="binding site" evidence="7">
    <location>
        <position position="471"/>
    </location>
    <ligand>
        <name>Zn(2+)</name>
        <dbReference type="ChEBI" id="CHEBI:29105"/>
    </ligand>
</feature>
<accession>A0A7R9F260</accession>
<dbReference type="PANTHER" id="PTHR46120:SF1">
    <property type="entry name" value="HCY-BINDING DOMAIN-CONTAINING PROTEIN"/>
    <property type="match status" value="1"/>
</dbReference>
<dbReference type="GO" id="GO:0009086">
    <property type="term" value="P:methionine biosynthetic process"/>
    <property type="evidence" value="ECO:0007669"/>
    <property type="project" value="TreeGrafter"/>
</dbReference>
<dbReference type="GO" id="GO:0032259">
    <property type="term" value="P:methylation"/>
    <property type="evidence" value="ECO:0007669"/>
    <property type="project" value="UniProtKB-KW"/>
</dbReference>
<dbReference type="EMBL" id="OD567182">
    <property type="protein sequence ID" value="CAD7445276.1"/>
    <property type="molecule type" value="Genomic_DNA"/>
</dbReference>
<proteinExistence type="predicted"/>
<keyword evidence="4 7" id="KW-0808">Transferase</keyword>
<dbReference type="FunFam" id="3.20.20.330:FF:000003">
    <property type="entry name" value="Betaine--homocysteine S-methyltransferase 1"/>
    <property type="match status" value="1"/>
</dbReference>
<dbReference type="InterPro" id="IPR051524">
    <property type="entry name" value="BHMT"/>
</dbReference>
<evidence type="ECO:0000256" key="2">
    <source>
        <dbReference type="ARBA" id="ARBA00005137"/>
    </source>
</evidence>
<dbReference type="InterPro" id="IPR003726">
    <property type="entry name" value="HCY_dom"/>
</dbReference>
<feature type="binding site" evidence="7">
    <location>
        <position position="470"/>
    </location>
    <ligand>
        <name>Zn(2+)</name>
        <dbReference type="ChEBI" id="CHEBI:29105"/>
    </ligand>
</feature>
<comment type="pathway">
    <text evidence="2">Amino-acid biosynthesis; L-methionine biosynthesis via de novo pathway; L-methionine from L-homocysteine (BhmT route): step 1/1.</text>
</comment>
<evidence type="ECO:0000256" key="1">
    <source>
        <dbReference type="ARBA" id="ARBA00001947"/>
    </source>
</evidence>
<keyword evidence="6 7" id="KW-0862">Zinc</keyword>
<keyword evidence="3 7" id="KW-0489">Methyltransferase</keyword>
<gene>
    <name evidence="9" type="ORF">TBIB3V08_LOCUS7631</name>
</gene>
<evidence type="ECO:0000256" key="3">
    <source>
        <dbReference type="ARBA" id="ARBA00022603"/>
    </source>
</evidence>
<evidence type="ECO:0000256" key="7">
    <source>
        <dbReference type="PROSITE-ProRule" id="PRU00333"/>
    </source>
</evidence>
<dbReference type="Pfam" id="PF02574">
    <property type="entry name" value="S-methyl_trans"/>
    <property type="match status" value="1"/>
</dbReference>
<dbReference type="Gene3D" id="3.20.20.330">
    <property type="entry name" value="Homocysteine-binding-like domain"/>
    <property type="match status" value="1"/>
</dbReference>
<organism evidence="9">
    <name type="scientific">Timema bartmani</name>
    <dbReference type="NCBI Taxonomy" id="61472"/>
    <lineage>
        <taxon>Eukaryota</taxon>
        <taxon>Metazoa</taxon>
        <taxon>Ecdysozoa</taxon>
        <taxon>Arthropoda</taxon>
        <taxon>Hexapoda</taxon>
        <taxon>Insecta</taxon>
        <taxon>Pterygota</taxon>
        <taxon>Neoptera</taxon>
        <taxon>Polyneoptera</taxon>
        <taxon>Phasmatodea</taxon>
        <taxon>Timematodea</taxon>
        <taxon>Timematoidea</taxon>
        <taxon>Timematidae</taxon>
        <taxon>Timema</taxon>
    </lineage>
</organism>
<feature type="domain" description="Hcy-binding" evidence="8">
    <location>
        <begin position="182"/>
        <end position="485"/>
    </location>
</feature>
<dbReference type="GO" id="GO:0046872">
    <property type="term" value="F:metal ion binding"/>
    <property type="evidence" value="ECO:0007669"/>
    <property type="project" value="UniProtKB-KW"/>
</dbReference>
<comment type="cofactor">
    <cofactor evidence="1 7">
        <name>Zn(2+)</name>
        <dbReference type="ChEBI" id="CHEBI:29105"/>
    </cofactor>
</comment>
<keyword evidence="5 7" id="KW-0479">Metal-binding</keyword>
<feature type="binding site" evidence="7">
    <location>
        <position position="388"/>
    </location>
    <ligand>
        <name>Zn(2+)</name>
        <dbReference type="ChEBI" id="CHEBI:29105"/>
    </ligand>
</feature>
<evidence type="ECO:0000259" key="8">
    <source>
        <dbReference type="PROSITE" id="PS50970"/>
    </source>
</evidence>
<name>A0A7R9F260_9NEOP</name>
<dbReference type="PANTHER" id="PTHR46120">
    <property type="entry name" value="BETAINE--HOMOCYSTEINE S-METHYLTRANSFERASE 1"/>
    <property type="match status" value="1"/>
</dbReference>
<dbReference type="GO" id="GO:0047150">
    <property type="term" value="F:betaine-homocysteine S-methyltransferase activity"/>
    <property type="evidence" value="ECO:0007669"/>
    <property type="project" value="TreeGrafter"/>
</dbReference>
<protein>
    <recommendedName>
        <fullName evidence="8">Hcy-binding domain-containing protein</fullName>
    </recommendedName>
</protein>
<reference evidence="9" key="1">
    <citation type="submission" date="2020-11" db="EMBL/GenBank/DDBJ databases">
        <authorList>
            <person name="Tran Van P."/>
        </authorList>
    </citation>
    <scope>NUCLEOTIDE SEQUENCE</scope>
</reference>
<evidence type="ECO:0000313" key="9">
    <source>
        <dbReference type="EMBL" id="CAD7445276.1"/>
    </source>
</evidence>
<dbReference type="PROSITE" id="PS50970">
    <property type="entry name" value="HCY"/>
    <property type="match status" value="1"/>
</dbReference>
<evidence type="ECO:0000256" key="5">
    <source>
        <dbReference type="ARBA" id="ARBA00022723"/>
    </source>
</evidence>
<dbReference type="InterPro" id="IPR036589">
    <property type="entry name" value="HCY_dom_sf"/>
</dbReference>
<evidence type="ECO:0000256" key="4">
    <source>
        <dbReference type="ARBA" id="ARBA00022679"/>
    </source>
</evidence>
<dbReference type="AlphaFoldDB" id="A0A7R9F260"/>
<evidence type="ECO:0000256" key="6">
    <source>
        <dbReference type="ARBA" id="ARBA00022833"/>
    </source>
</evidence>